<comment type="caution">
    <text evidence="1">The sequence shown here is derived from an EMBL/GenBank/DDBJ whole genome shotgun (WGS) entry which is preliminary data.</text>
</comment>
<proteinExistence type="predicted"/>
<dbReference type="RefSeq" id="WP_108774765.1">
    <property type="nucleotide sequence ID" value="NZ_JALBUR010000003.1"/>
</dbReference>
<protein>
    <submittedName>
        <fullName evidence="1">Uncharacterized protein</fullName>
    </submittedName>
</protein>
<keyword evidence="2" id="KW-1185">Reference proteome</keyword>
<sequence length="216" mass="24851">MNKKRMITILVIAGILMWAVRYTMLNDGFKVGVRNPVVQYQIGDTVDFEDDKSGGAVLYKNLHVTVDDCHLYDTNDYLQKIHKDRSDFQLLLGDKIVELTVTIDNQNPDFVEKSDGAYSPDDAVNFNSFELTGPDWYVFPHRELMAYANPVFQDNTDASTSLVFLPDEKYQMKWVFSLSQGRMSDRRWKQIANEDMALILTFTPIEKRVAIKCTSN</sequence>
<dbReference type="InterPro" id="IPR032209">
    <property type="entry name" value="DUF5028"/>
</dbReference>
<evidence type="ECO:0000313" key="1">
    <source>
        <dbReference type="EMBL" id="MDX8418955.1"/>
    </source>
</evidence>
<dbReference type="Proteomes" id="UP001286174">
    <property type="component" value="Unassembled WGS sequence"/>
</dbReference>
<organism evidence="1 2">
    <name type="scientific">Grylomicrobium aquisgranensis</name>
    <dbReference type="NCBI Taxonomy" id="2926318"/>
    <lineage>
        <taxon>Bacteria</taxon>
        <taxon>Bacillati</taxon>
        <taxon>Bacillota</taxon>
        <taxon>Erysipelotrichia</taxon>
        <taxon>Erysipelotrichales</taxon>
        <taxon>Erysipelotrichaceae</taxon>
        <taxon>Grylomicrobium</taxon>
    </lineage>
</organism>
<dbReference type="EMBL" id="JALBUR010000003">
    <property type="protein sequence ID" value="MDX8418955.1"/>
    <property type="molecule type" value="Genomic_DNA"/>
</dbReference>
<dbReference type="Pfam" id="PF16431">
    <property type="entry name" value="DUF5028"/>
    <property type="match status" value="1"/>
</dbReference>
<reference evidence="1 2" key="1">
    <citation type="submission" date="2022-03" db="EMBL/GenBank/DDBJ databases">
        <title>Novel taxa within the pig intestine.</title>
        <authorList>
            <person name="Wylensek D."/>
            <person name="Bishof K."/>
            <person name="Afrizal A."/>
            <person name="Clavel T."/>
        </authorList>
    </citation>
    <scope>NUCLEOTIDE SEQUENCE [LARGE SCALE GENOMIC DNA]</scope>
    <source>
        <strain evidence="1 2">CLA-KB-P133</strain>
    </source>
</reference>
<evidence type="ECO:0000313" key="2">
    <source>
        <dbReference type="Proteomes" id="UP001286174"/>
    </source>
</evidence>
<dbReference type="AlphaFoldDB" id="A0AB35U0I5"/>
<gene>
    <name evidence="1" type="ORF">MOZ60_02475</name>
</gene>
<accession>A0AB35U0I5</accession>
<name>A0AB35U0I5_9FIRM</name>